<keyword evidence="3" id="KW-1185">Reference proteome</keyword>
<reference evidence="2 3" key="1">
    <citation type="journal article" date="2020" name="IScience">
        <title>Genome Sequencing of the Endangered Kingdonia uniflora (Circaeasteraceae, Ranunculales) Reveals Potential Mechanisms of Evolutionary Specialization.</title>
        <authorList>
            <person name="Sun Y."/>
            <person name="Deng T."/>
            <person name="Zhang A."/>
            <person name="Moore M.J."/>
            <person name="Landis J.B."/>
            <person name="Lin N."/>
            <person name="Zhang H."/>
            <person name="Zhang X."/>
            <person name="Huang J."/>
            <person name="Zhang X."/>
            <person name="Sun H."/>
            <person name="Wang H."/>
        </authorList>
    </citation>
    <scope>NUCLEOTIDE SEQUENCE [LARGE SCALE GENOMIC DNA]</scope>
    <source>
        <strain evidence="2">TB1705</strain>
        <tissue evidence="2">Leaf</tissue>
    </source>
</reference>
<organism evidence="2 3">
    <name type="scientific">Kingdonia uniflora</name>
    <dbReference type="NCBI Taxonomy" id="39325"/>
    <lineage>
        <taxon>Eukaryota</taxon>
        <taxon>Viridiplantae</taxon>
        <taxon>Streptophyta</taxon>
        <taxon>Embryophyta</taxon>
        <taxon>Tracheophyta</taxon>
        <taxon>Spermatophyta</taxon>
        <taxon>Magnoliopsida</taxon>
        <taxon>Ranunculales</taxon>
        <taxon>Circaeasteraceae</taxon>
        <taxon>Kingdonia</taxon>
    </lineage>
</organism>
<name>A0A7J7MX58_9MAGN</name>
<proteinExistence type="predicted"/>
<feature type="transmembrane region" description="Helical" evidence="1">
    <location>
        <begin position="31"/>
        <end position="48"/>
    </location>
</feature>
<accession>A0A7J7MX58</accession>
<evidence type="ECO:0000256" key="1">
    <source>
        <dbReference type="SAM" id="Phobius"/>
    </source>
</evidence>
<keyword evidence="1" id="KW-0472">Membrane</keyword>
<comment type="caution">
    <text evidence="2">The sequence shown here is derived from an EMBL/GenBank/DDBJ whole genome shotgun (WGS) entry which is preliminary data.</text>
</comment>
<protein>
    <submittedName>
        <fullName evidence="2">Uncharacterized protein</fullName>
    </submittedName>
</protein>
<evidence type="ECO:0000313" key="2">
    <source>
        <dbReference type="EMBL" id="KAF6159362.1"/>
    </source>
</evidence>
<keyword evidence="1" id="KW-0812">Transmembrane</keyword>
<gene>
    <name evidence="2" type="ORF">GIB67_032133</name>
</gene>
<sequence>MDSWRSLFLDPLQLLRLWFEHHYINPLHLRLLRFHFLFLNPWFFWIYYREHVYSL</sequence>
<dbReference type="EMBL" id="JACGCM010001193">
    <property type="protein sequence ID" value="KAF6159362.1"/>
    <property type="molecule type" value="Genomic_DNA"/>
</dbReference>
<keyword evidence="1" id="KW-1133">Transmembrane helix</keyword>
<dbReference type="Proteomes" id="UP000541444">
    <property type="component" value="Unassembled WGS sequence"/>
</dbReference>
<evidence type="ECO:0000313" key="3">
    <source>
        <dbReference type="Proteomes" id="UP000541444"/>
    </source>
</evidence>
<dbReference type="AlphaFoldDB" id="A0A7J7MX58"/>